<keyword evidence="3 5" id="KW-1133">Transmembrane helix</keyword>
<feature type="transmembrane region" description="Helical" evidence="5">
    <location>
        <begin position="84"/>
        <end position="106"/>
    </location>
</feature>
<protein>
    <recommendedName>
        <fullName evidence="6">FAM234A/B beta-propeller domain-containing protein</fullName>
    </recommendedName>
</protein>
<proteinExistence type="predicted"/>
<organism evidence="7">
    <name type="scientific">Graphocephala atropunctata</name>
    <dbReference type="NCBI Taxonomy" id="36148"/>
    <lineage>
        <taxon>Eukaryota</taxon>
        <taxon>Metazoa</taxon>
        <taxon>Ecdysozoa</taxon>
        <taxon>Arthropoda</taxon>
        <taxon>Hexapoda</taxon>
        <taxon>Insecta</taxon>
        <taxon>Pterygota</taxon>
        <taxon>Neoptera</taxon>
        <taxon>Paraneoptera</taxon>
        <taxon>Hemiptera</taxon>
        <taxon>Auchenorrhyncha</taxon>
        <taxon>Membracoidea</taxon>
        <taxon>Cicadellidae</taxon>
        <taxon>Cicadellinae</taxon>
        <taxon>Cicadellini</taxon>
        <taxon>Graphocephala</taxon>
    </lineage>
</organism>
<reference evidence="7" key="1">
    <citation type="submission" date="2015-11" db="EMBL/GenBank/DDBJ databases">
        <title>De novo transcriptome assembly of four potential Pierce s Disease insect vectors from Arizona vineyards.</title>
        <authorList>
            <person name="Tassone E.E."/>
        </authorList>
    </citation>
    <scope>NUCLEOTIDE SEQUENCE</scope>
</reference>
<feature type="domain" description="FAM234A/B beta-propeller" evidence="6">
    <location>
        <begin position="139"/>
        <end position="232"/>
    </location>
</feature>
<keyword evidence="4 5" id="KW-0472">Membrane</keyword>
<evidence type="ECO:0000256" key="3">
    <source>
        <dbReference type="ARBA" id="ARBA00022989"/>
    </source>
</evidence>
<evidence type="ECO:0000256" key="1">
    <source>
        <dbReference type="ARBA" id="ARBA00004167"/>
    </source>
</evidence>
<dbReference type="InterPro" id="IPR045232">
    <property type="entry name" value="FAM234"/>
</dbReference>
<sequence>MMTMYTTNKPAVRDSFDDDDVSDDVDDEVFIRDGRNGFKMDEERGAKRPLMAPRRKVKSMPGSQFHPEICKQPQCRTFCVPCCFGLLALIGLFGLVILVVVVINMFPFPLDKIRLWSEKIVSHEKLVLPCTDLKSHDVWVKTFPKLTSEASLKLNDVNRDGIQDIIVGYGTGADDMGLGEDVCPNYLPGVSPCLGGVMALDGRSGSVLWQHWTHRGVLYVDCSTDITADKTNDC</sequence>
<dbReference type="PANTHER" id="PTHR21419">
    <property type="match status" value="1"/>
</dbReference>
<evidence type="ECO:0000313" key="7">
    <source>
        <dbReference type="EMBL" id="JAT20470.1"/>
    </source>
</evidence>
<gene>
    <name evidence="7" type="ORF">g.52819</name>
</gene>
<evidence type="ECO:0000256" key="4">
    <source>
        <dbReference type="ARBA" id="ARBA00023136"/>
    </source>
</evidence>
<name>A0A1B6L9U1_9HEMI</name>
<dbReference type="EMBL" id="GEBQ01019507">
    <property type="protein sequence ID" value="JAT20470.1"/>
    <property type="molecule type" value="Transcribed_RNA"/>
</dbReference>
<evidence type="ECO:0000256" key="5">
    <source>
        <dbReference type="SAM" id="Phobius"/>
    </source>
</evidence>
<evidence type="ECO:0000259" key="6">
    <source>
        <dbReference type="Pfam" id="PF23727"/>
    </source>
</evidence>
<dbReference type="GO" id="GO:0016020">
    <property type="term" value="C:membrane"/>
    <property type="evidence" value="ECO:0007669"/>
    <property type="project" value="UniProtKB-SubCell"/>
</dbReference>
<comment type="subcellular location">
    <subcellularLocation>
        <location evidence="1">Membrane</location>
        <topology evidence="1">Single-pass membrane protein</topology>
    </subcellularLocation>
</comment>
<feature type="non-terminal residue" evidence="7">
    <location>
        <position position="234"/>
    </location>
</feature>
<dbReference type="InterPro" id="IPR055409">
    <property type="entry name" value="Beta-prop_FAM234A_B"/>
</dbReference>
<evidence type="ECO:0000256" key="2">
    <source>
        <dbReference type="ARBA" id="ARBA00022692"/>
    </source>
</evidence>
<keyword evidence="2 5" id="KW-0812">Transmembrane</keyword>
<dbReference type="PANTHER" id="PTHR21419:SF30">
    <property type="entry name" value="IG-LIKE DOMAIN-CONTAINING PROTEIN"/>
    <property type="match status" value="1"/>
</dbReference>
<accession>A0A1B6L9U1</accession>
<dbReference type="AlphaFoldDB" id="A0A1B6L9U1"/>
<dbReference type="Pfam" id="PF23727">
    <property type="entry name" value="Beta-prop_FAM234A_B"/>
    <property type="match status" value="1"/>
</dbReference>